<dbReference type="Proteomes" id="UP001305414">
    <property type="component" value="Unassembled WGS sequence"/>
</dbReference>
<protein>
    <submittedName>
        <fullName evidence="2">Uncharacterized protein</fullName>
    </submittedName>
</protein>
<gene>
    <name evidence="2" type="ORF">RRF57_006728</name>
</gene>
<feature type="compositionally biased region" description="Basic and acidic residues" evidence="1">
    <location>
        <begin position="484"/>
        <end position="497"/>
    </location>
</feature>
<feature type="compositionally biased region" description="Polar residues" evidence="1">
    <location>
        <begin position="191"/>
        <end position="201"/>
    </location>
</feature>
<evidence type="ECO:0000256" key="1">
    <source>
        <dbReference type="SAM" id="MobiDB-lite"/>
    </source>
</evidence>
<name>A0AAN7Z9I8_9PEZI</name>
<reference evidence="2 3" key="1">
    <citation type="submission" date="2023-10" db="EMBL/GenBank/DDBJ databases">
        <title>Draft genome sequence of Xylaria bambusicola isolate GMP-LS, the root and basal stem rot pathogen of sugarcane in Indonesia.</title>
        <authorList>
            <person name="Selvaraj P."/>
            <person name="Muralishankar V."/>
            <person name="Muruganantham S."/>
            <person name="Sp S."/>
            <person name="Haryani S."/>
            <person name="Lau K.J.X."/>
            <person name="Naqvi N.I."/>
        </authorList>
    </citation>
    <scope>NUCLEOTIDE SEQUENCE [LARGE SCALE GENOMIC DNA]</scope>
    <source>
        <strain evidence="2">GMP-LS</strain>
    </source>
</reference>
<feature type="region of interest" description="Disordered" evidence="1">
    <location>
        <begin position="368"/>
        <end position="402"/>
    </location>
</feature>
<accession>A0AAN7Z9I8</accession>
<feature type="region of interest" description="Disordered" evidence="1">
    <location>
        <begin position="457"/>
        <end position="517"/>
    </location>
</feature>
<feature type="region of interest" description="Disordered" evidence="1">
    <location>
        <begin position="121"/>
        <end position="146"/>
    </location>
</feature>
<evidence type="ECO:0000313" key="3">
    <source>
        <dbReference type="Proteomes" id="UP001305414"/>
    </source>
</evidence>
<dbReference type="AlphaFoldDB" id="A0AAN7Z9I8"/>
<organism evidence="2 3">
    <name type="scientific">Xylaria bambusicola</name>
    <dbReference type="NCBI Taxonomy" id="326684"/>
    <lineage>
        <taxon>Eukaryota</taxon>
        <taxon>Fungi</taxon>
        <taxon>Dikarya</taxon>
        <taxon>Ascomycota</taxon>
        <taxon>Pezizomycotina</taxon>
        <taxon>Sordariomycetes</taxon>
        <taxon>Xylariomycetidae</taxon>
        <taxon>Xylariales</taxon>
        <taxon>Xylariaceae</taxon>
        <taxon>Xylaria</taxon>
    </lineage>
</organism>
<feature type="compositionally biased region" description="Low complexity" evidence="1">
    <location>
        <begin position="379"/>
        <end position="393"/>
    </location>
</feature>
<proteinExistence type="predicted"/>
<sequence length="622" mass="66417">MVQTPHSYPQQMLNQQTYSPASEKSSALSTIYSKEENSPPNSAERLNNILNNGIEMERRAMTQALRACDAFDGGPMQGHCKVGNNSEDLESQRNSRIGHSSQAHHIGGATLEQAMPYILQPGESSASAPQGGRKQPATIISPKDISQFKPQSVKVEAEDPFTAYTTPTRQIPRRLSQVFSPVPVELPGDTMTPSGNGTQPIPETPTPSPSQRRIIPPPFRLRPVTSSPTLGHSPDPELQVQPPSREPSPAVSESGLSSVYDSYRYSRYSDSLEGSQAMSRLSATTMLTVPPTEASPEVSKWGEDTVPSLENRHDCCRVENGAGTFGSTNVGLNNVALGAGAYTHLVGALKSSAEEIGRMKKSYTMADTVPHPQQSRQISLGNVSNSSGGSAYSQDEDGKDRLGPLMPFQPATAAKHGMRVTSAVAELRRMNSQVSCVSGYSTATTNVAGDVSPTLPVLRGGGFSPGKKGAGGGAKNYLSLGKNSPDRGEGEAKDSGADTKGGNSDTEKDGNGYNETVIIPGGISDAVTLRRGGQRRSRGSTVVERFEQDLDHARQVLRESRGYNLQAIPEAATKNIHPNGFRTHGAKLSQVEGRTSVMGLGLYDNKGFLRSSVTSKDLTDYM</sequence>
<dbReference type="EMBL" id="JAWHQM010000018">
    <property type="protein sequence ID" value="KAK5631013.1"/>
    <property type="molecule type" value="Genomic_DNA"/>
</dbReference>
<feature type="region of interest" description="Disordered" evidence="1">
    <location>
        <begin position="183"/>
        <end position="255"/>
    </location>
</feature>
<feature type="region of interest" description="Disordered" evidence="1">
    <location>
        <begin position="1"/>
        <end position="45"/>
    </location>
</feature>
<feature type="compositionally biased region" description="Gly residues" evidence="1">
    <location>
        <begin position="459"/>
        <end position="474"/>
    </location>
</feature>
<evidence type="ECO:0000313" key="2">
    <source>
        <dbReference type="EMBL" id="KAK5631013.1"/>
    </source>
</evidence>
<keyword evidence="3" id="KW-1185">Reference proteome</keyword>
<comment type="caution">
    <text evidence="2">The sequence shown here is derived from an EMBL/GenBank/DDBJ whole genome shotgun (WGS) entry which is preliminary data.</text>
</comment>